<feature type="transmembrane region" description="Helical" evidence="20">
    <location>
        <begin position="548"/>
        <end position="568"/>
    </location>
</feature>
<dbReference type="GO" id="GO:0048038">
    <property type="term" value="F:quinone binding"/>
    <property type="evidence" value="ECO:0007669"/>
    <property type="project" value="UniProtKB-KW"/>
</dbReference>
<evidence type="ECO:0000256" key="17">
    <source>
        <dbReference type="ARBA" id="ARBA00023136"/>
    </source>
</evidence>
<dbReference type="GO" id="GO:0008137">
    <property type="term" value="F:NADH dehydrogenase (ubiquinone) activity"/>
    <property type="evidence" value="ECO:0007669"/>
    <property type="project" value="InterPro"/>
</dbReference>
<keyword evidence="13" id="KW-1278">Translocase</keyword>
<keyword evidence="6 20" id="KW-0813">Transport</keyword>
<geneLocation type="chloroplast" evidence="24"/>
<comment type="catalytic activity">
    <reaction evidence="18 20">
        <text>a plastoquinone + NADPH + (n+1) H(+)(in) = a plastoquinol + NADP(+) + n H(+)(out)</text>
        <dbReference type="Rhea" id="RHEA:42612"/>
        <dbReference type="Rhea" id="RHEA-COMP:9561"/>
        <dbReference type="Rhea" id="RHEA-COMP:9562"/>
        <dbReference type="ChEBI" id="CHEBI:15378"/>
        <dbReference type="ChEBI" id="CHEBI:17757"/>
        <dbReference type="ChEBI" id="CHEBI:57783"/>
        <dbReference type="ChEBI" id="CHEBI:58349"/>
        <dbReference type="ChEBI" id="CHEBI:62192"/>
    </reaction>
</comment>
<keyword evidence="17 20" id="KW-0472">Membrane</keyword>
<evidence type="ECO:0000256" key="19">
    <source>
        <dbReference type="ARBA" id="ARBA00048026"/>
    </source>
</evidence>
<comment type="function">
    <text evidence="1 20">NDH shuttles electrons from NAD(P)H:plastoquinone, via FMN and iron-sulfur (Fe-S) centers, to quinones in the photosynthetic chain and possibly in a chloroplast respiratory chain. The immediate electron acceptor for the enzyme in this species is believed to be plastoquinone. Couples the redox reaction to proton translocation, and thus conserves the redox energy in a proton gradient.</text>
</comment>
<evidence type="ECO:0000256" key="20">
    <source>
        <dbReference type="RuleBase" id="RU364062"/>
    </source>
</evidence>
<dbReference type="GO" id="GO:0015990">
    <property type="term" value="P:electron transport coupled proton transport"/>
    <property type="evidence" value="ECO:0007669"/>
    <property type="project" value="TreeGrafter"/>
</dbReference>
<dbReference type="NCBIfam" id="NF005141">
    <property type="entry name" value="PRK06590.1"/>
    <property type="match status" value="1"/>
</dbReference>
<feature type="transmembrane region" description="Helical" evidence="20">
    <location>
        <begin position="293"/>
        <end position="311"/>
    </location>
</feature>
<keyword evidence="12 20" id="KW-0618">Plastoquinone</keyword>
<evidence type="ECO:0000259" key="23">
    <source>
        <dbReference type="Pfam" id="PF01010"/>
    </source>
</evidence>
<protein>
    <recommendedName>
        <fullName evidence="5 20">NAD(P)H-quinone oxidoreductase subunit 5, chloroplastic</fullName>
        <ecNumber evidence="20">7.1.1.-</ecNumber>
    </recommendedName>
    <alternativeName>
        <fullName evidence="20">NADH-plastoquinone oxidoreductase subunit 5</fullName>
    </alternativeName>
</protein>
<dbReference type="GO" id="GO:0042773">
    <property type="term" value="P:ATP synthesis coupled electron transport"/>
    <property type="evidence" value="ECO:0007669"/>
    <property type="project" value="InterPro"/>
</dbReference>
<feature type="transmembrane region" description="Helical" evidence="20">
    <location>
        <begin position="723"/>
        <end position="743"/>
    </location>
</feature>
<evidence type="ECO:0000259" key="21">
    <source>
        <dbReference type="Pfam" id="PF00361"/>
    </source>
</evidence>
<evidence type="ECO:0000256" key="11">
    <source>
        <dbReference type="ARBA" id="ARBA00022857"/>
    </source>
</evidence>
<evidence type="ECO:0000256" key="4">
    <source>
        <dbReference type="ARBA" id="ARBA00011199"/>
    </source>
</evidence>
<keyword evidence="15 20" id="KW-0520">NAD</keyword>
<evidence type="ECO:0000256" key="10">
    <source>
        <dbReference type="ARBA" id="ARBA00022719"/>
    </source>
</evidence>
<comment type="subcellular location">
    <subcellularLocation>
        <location evidence="2 20">Plastid</location>
        <location evidence="2 20">Chloroplast thylakoid membrane</location>
        <topology evidence="2 20">Multi-pass membrane protein</topology>
    </subcellularLocation>
</comment>
<dbReference type="InterPro" id="IPR001516">
    <property type="entry name" value="Proton_antipo_N"/>
</dbReference>
<dbReference type="Gene3D" id="1.20.5.2700">
    <property type="match status" value="1"/>
</dbReference>
<evidence type="ECO:0000313" key="24">
    <source>
        <dbReference type="EMBL" id="QSM34838.1"/>
    </source>
</evidence>
<name>A0A899LAK1_9AQUA</name>
<dbReference type="InterPro" id="IPR003945">
    <property type="entry name" value="NU5C-like"/>
</dbReference>
<evidence type="ECO:0000259" key="22">
    <source>
        <dbReference type="Pfam" id="PF00662"/>
    </source>
</evidence>
<feature type="transmembrane region" description="Helical" evidence="20">
    <location>
        <begin position="223"/>
        <end position="242"/>
    </location>
</feature>
<comment type="similarity">
    <text evidence="3 20">Belongs to the complex I subunit 5 family.</text>
</comment>
<reference evidence="24" key="1">
    <citation type="submission" date="2020-07" db="EMBL/GenBank/DDBJ databases">
        <authorList>
            <person name="Kong L.H."/>
            <person name="Shaw P.C."/>
        </authorList>
    </citation>
    <scope>NUCLEOTIDE SEQUENCE</scope>
</reference>
<evidence type="ECO:0000256" key="15">
    <source>
        <dbReference type="ARBA" id="ARBA00023027"/>
    </source>
</evidence>
<dbReference type="EMBL" id="MT767005">
    <property type="protein sequence ID" value="QSM34838.1"/>
    <property type="molecule type" value="Genomic_DNA"/>
</dbReference>
<keyword evidence="9 20" id="KW-0812">Transmembrane</keyword>
<keyword evidence="16 20" id="KW-0793">Thylakoid</keyword>
<evidence type="ECO:0000256" key="9">
    <source>
        <dbReference type="ARBA" id="ARBA00022692"/>
    </source>
</evidence>
<dbReference type="Pfam" id="PF00361">
    <property type="entry name" value="Proton_antipo_M"/>
    <property type="match status" value="1"/>
</dbReference>
<evidence type="ECO:0000256" key="8">
    <source>
        <dbReference type="ARBA" id="ARBA00022640"/>
    </source>
</evidence>
<keyword evidence="10 20" id="KW-0874">Quinone</keyword>
<gene>
    <name evidence="20 24" type="primary">ndhF</name>
</gene>
<feature type="transmembrane region" description="Helical" evidence="20">
    <location>
        <begin position="145"/>
        <end position="166"/>
    </location>
</feature>
<feature type="transmembrane region" description="Helical" evidence="20">
    <location>
        <begin position="40"/>
        <end position="60"/>
    </location>
</feature>
<evidence type="ECO:0000256" key="18">
    <source>
        <dbReference type="ARBA" id="ARBA00047726"/>
    </source>
</evidence>
<feature type="transmembrane region" description="Helical" evidence="20">
    <location>
        <begin position="187"/>
        <end position="203"/>
    </location>
</feature>
<keyword evidence="11 20" id="KW-0521">NADP</keyword>
<accession>A0A899LAK1</accession>
<dbReference type="EC" id="7.1.1.-" evidence="20"/>
<dbReference type="PANTHER" id="PTHR42829:SF2">
    <property type="entry name" value="NADH-UBIQUINONE OXIDOREDUCTASE CHAIN 5"/>
    <property type="match status" value="1"/>
</dbReference>
<keyword evidence="7 20" id="KW-0150">Chloroplast</keyword>
<evidence type="ECO:0000256" key="13">
    <source>
        <dbReference type="ARBA" id="ARBA00022967"/>
    </source>
</evidence>
<evidence type="ECO:0000256" key="16">
    <source>
        <dbReference type="ARBA" id="ARBA00023078"/>
    </source>
</evidence>
<dbReference type="InterPro" id="IPR002128">
    <property type="entry name" value="NADH_UbQ_OxRdtase_chlpt_su5_C"/>
</dbReference>
<evidence type="ECO:0000256" key="12">
    <source>
        <dbReference type="ARBA" id="ARBA00022957"/>
    </source>
</evidence>
<sequence length="756" mass="85370">MEQTYQYAWIIPFVPLPVPMLIGVGLLLFPTATKNLRRMWSFHSILLLSIVMIFSIDLSIQQINSSSIYQYVWSWIITNDFSLEFGYLIDPLTSIMSILITTVGIMVLIYSDNYMSHDQGYVRFFAYMSFFSTSMLGLVTSSNLIQIYIFWELVGICSYLLIGFWFTRPVAANACQKAFVTNRVGDFGLLLGILGFYWITGSFEFRDLFEIFNNLIYNNEVNFLFVTLCGVLLFAGAVAKSAQFPLHVWLADAMEGPTPISALIHAATMVAAGIFLVARLFPLFIVIPSLMNLISLVGIITVFLGATLALAQKDIKRGLAYSTMSQLGYMMLALGMGSYQSALFHLITHAYSKALLFLGSGSVIHSMETLVGYSPDKSQNMVLMGGLTKHVPITKNAFLLGTLSLCGIPPLACFWSKDEILHDSWLYSPLFAIIAWSTAGLTAFYMFRIYLLTFEGHLNVHFQNYSGKKNTPFYSISLWGKGDSRGINTNFRLLSLLRMNNQNASLKTKKTYRIDENVRNRTQPVITITHFGNKKTYLYPYESDNTMLFPLLLLVLFTLFVGFLGIPFNQKGVDLDILSKWLTPSINLLHENSNNSTSWYEFVKDAGFSVSIAYLGIFIASFLYKPLYSSLQNLDLINSFVKTGPKRTLWDKIINVIYSWSYNRGYIDAFYARSLTGGIRGLAELTHFFDRRVVDGITNGVGVMSFFVGEGIKSVGGGRISSYLFLYLSYVSIFLFIYSLLFFESFLSFICNFEFS</sequence>
<feature type="transmembrane region" description="Helical" evidence="20">
    <location>
        <begin position="424"/>
        <end position="447"/>
    </location>
</feature>
<feature type="transmembrane region" description="Helical" evidence="20">
    <location>
        <begin position="263"/>
        <end position="287"/>
    </location>
</feature>
<feature type="transmembrane region" description="Helical" evidence="20">
    <location>
        <begin position="606"/>
        <end position="624"/>
    </location>
</feature>
<dbReference type="PANTHER" id="PTHR42829">
    <property type="entry name" value="NADH-UBIQUINONE OXIDOREDUCTASE CHAIN 5"/>
    <property type="match status" value="1"/>
</dbReference>
<feature type="transmembrane region" description="Helical" evidence="20">
    <location>
        <begin position="85"/>
        <end position="109"/>
    </location>
</feature>
<evidence type="ECO:0000256" key="7">
    <source>
        <dbReference type="ARBA" id="ARBA00022528"/>
    </source>
</evidence>
<evidence type="ECO:0000256" key="1">
    <source>
        <dbReference type="ARBA" id="ARBA00004059"/>
    </source>
</evidence>
<proteinExistence type="inferred from homology"/>
<dbReference type="PRINTS" id="PR01435">
    <property type="entry name" value="NPOXDRDTASE5"/>
</dbReference>
<feature type="transmembrane region" description="Helical" evidence="20">
    <location>
        <begin position="327"/>
        <end position="348"/>
    </location>
</feature>
<dbReference type="GO" id="GO:0003954">
    <property type="term" value="F:NADH dehydrogenase activity"/>
    <property type="evidence" value="ECO:0007669"/>
    <property type="project" value="TreeGrafter"/>
</dbReference>
<evidence type="ECO:0000256" key="6">
    <source>
        <dbReference type="ARBA" id="ARBA00022448"/>
    </source>
</evidence>
<comment type="catalytic activity">
    <reaction evidence="19 20">
        <text>a plastoquinone + NADH + (n+1) H(+)(in) = a plastoquinol + NAD(+) + n H(+)(out)</text>
        <dbReference type="Rhea" id="RHEA:42608"/>
        <dbReference type="Rhea" id="RHEA-COMP:9561"/>
        <dbReference type="Rhea" id="RHEA-COMP:9562"/>
        <dbReference type="ChEBI" id="CHEBI:15378"/>
        <dbReference type="ChEBI" id="CHEBI:17757"/>
        <dbReference type="ChEBI" id="CHEBI:57540"/>
        <dbReference type="ChEBI" id="CHEBI:57945"/>
        <dbReference type="ChEBI" id="CHEBI:62192"/>
    </reaction>
</comment>
<organism evidence="24">
    <name type="scientific">Ilex lancilimba</name>
    <dbReference type="NCBI Taxonomy" id="2804887"/>
    <lineage>
        <taxon>Eukaryota</taxon>
        <taxon>Viridiplantae</taxon>
        <taxon>Streptophyta</taxon>
        <taxon>Embryophyta</taxon>
        <taxon>Tracheophyta</taxon>
        <taxon>Spermatophyta</taxon>
        <taxon>Magnoliopsida</taxon>
        <taxon>eudicotyledons</taxon>
        <taxon>Gunneridae</taxon>
        <taxon>Pentapetalae</taxon>
        <taxon>asterids</taxon>
        <taxon>campanulids</taxon>
        <taxon>Aquifoliales</taxon>
        <taxon>Aquifoliaceae</taxon>
        <taxon>Ilex</taxon>
    </lineage>
</organism>
<dbReference type="RefSeq" id="YP_010175744.1">
    <property type="nucleotide sequence ID" value="NC_057982.1"/>
</dbReference>
<dbReference type="GeneID" id="67787590"/>
<feature type="transmembrane region" description="Helical" evidence="20">
    <location>
        <begin position="121"/>
        <end position="139"/>
    </location>
</feature>
<comment type="subunit">
    <text evidence="4 20">NDH is composed of at least 16 different subunits, 5 of which are encoded in the nucleus.</text>
</comment>
<dbReference type="GO" id="GO:0009535">
    <property type="term" value="C:chloroplast thylakoid membrane"/>
    <property type="evidence" value="ECO:0007669"/>
    <property type="project" value="UniProtKB-SubCell"/>
</dbReference>
<dbReference type="InterPro" id="IPR001750">
    <property type="entry name" value="ND/Mrp_TM"/>
</dbReference>
<dbReference type="AlphaFoldDB" id="A0A899LAK1"/>
<dbReference type="NCBIfam" id="TIGR01974">
    <property type="entry name" value="NDH_I_L"/>
    <property type="match status" value="1"/>
</dbReference>
<keyword evidence="8 20" id="KW-0934">Plastid</keyword>
<keyword evidence="14 20" id="KW-1133">Transmembrane helix</keyword>
<dbReference type="PRINTS" id="PR01434">
    <property type="entry name" value="NADHDHGNASE5"/>
</dbReference>
<evidence type="ECO:0000256" key="2">
    <source>
        <dbReference type="ARBA" id="ARBA00004454"/>
    </source>
</evidence>
<dbReference type="Pfam" id="PF00662">
    <property type="entry name" value="Proton_antipo_N"/>
    <property type="match status" value="1"/>
</dbReference>
<evidence type="ECO:0000256" key="14">
    <source>
        <dbReference type="ARBA" id="ARBA00022989"/>
    </source>
</evidence>
<dbReference type="Pfam" id="PF01010">
    <property type="entry name" value="Proton_antipo_C"/>
    <property type="match status" value="1"/>
</dbReference>
<evidence type="ECO:0000256" key="5">
    <source>
        <dbReference type="ARBA" id="ARBA00018648"/>
    </source>
</evidence>
<evidence type="ECO:0000256" key="3">
    <source>
        <dbReference type="ARBA" id="ARBA00008200"/>
    </source>
</evidence>
<feature type="domain" description="NADH:ubiquinone/plastoquinone oxidoreductase chloroplast chain 5 C-terminal" evidence="23">
    <location>
        <begin position="448"/>
        <end position="690"/>
    </location>
</feature>
<feature type="domain" description="NADH:quinone oxidoreductase/Mrp antiporter transmembrane" evidence="21">
    <location>
        <begin position="141"/>
        <end position="441"/>
    </location>
</feature>
<feature type="transmembrane region" description="Helical" evidence="20">
    <location>
        <begin position="6"/>
        <end position="28"/>
    </location>
</feature>
<feature type="domain" description="NADH-Ubiquinone oxidoreductase (complex I) chain 5 N-terminal" evidence="22">
    <location>
        <begin position="75"/>
        <end position="125"/>
    </location>
</feature>
<dbReference type="InterPro" id="IPR018393">
    <property type="entry name" value="NADHpl_OxRdtase_5_subgr"/>
</dbReference>